<comment type="subcellular location">
    <subcellularLocation>
        <location evidence="1">Membrane</location>
        <topology evidence="1">Multi-pass membrane protein</topology>
    </subcellularLocation>
</comment>
<dbReference type="GO" id="GO:0042626">
    <property type="term" value="F:ATPase-coupled transmembrane transporter activity"/>
    <property type="evidence" value="ECO:0007669"/>
    <property type="project" value="TreeGrafter"/>
</dbReference>
<dbReference type="Proteomes" id="UP000243686">
    <property type="component" value="Unassembled WGS sequence"/>
</dbReference>
<evidence type="ECO:0000256" key="4">
    <source>
        <dbReference type="ARBA" id="ARBA00023136"/>
    </source>
</evidence>
<dbReference type="GO" id="GO:0005886">
    <property type="term" value="C:plasma membrane"/>
    <property type="evidence" value="ECO:0007669"/>
    <property type="project" value="TreeGrafter"/>
</dbReference>
<keyword evidence="4" id="KW-0472">Membrane</keyword>
<dbReference type="SUPFAM" id="SSF52540">
    <property type="entry name" value="P-loop containing nucleoside triphosphate hydrolases"/>
    <property type="match status" value="1"/>
</dbReference>
<dbReference type="EMBL" id="KV891979">
    <property type="protein sequence ID" value="OON21825.1"/>
    <property type="molecule type" value="Genomic_DNA"/>
</dbReference>
<dbReference type="AlphaFoldDB" id="A0A1S8X519"/>
<dbReference type="Pfam" id="PF00005">
    <property type="entry name" value="ABC_tran"/>
    <property type="match status" value="1"/>
</dbReference>
<keyword evidence="2" id="KW-0812">Transmembrane</keyword>
<dbReference type="InterPro" id="IPR003439">
    <property type="entry name" value="ABC_transporter-like_ATP-bd"/>
</dbReference>
<dbReference type="Gene3D" id="1.20.1560.10">
    <property type="entry name" value="ABC transporter type 1, transmembrane domain"/>
    <property type="match status" value="1"/>
</dbReference>
<evidence type="ECO:0000256" key="3">
    <source>
        <dbReference type="ARBA" id="ARBA00022989"/>
    </source>
</evidence>
<gene>
    <name evidence="6" type="ORF">X801_02277</name>
</gene>
<evidence type="ECO:0000256" key="2">
    <source>
        <dbReference type="ARBA" id="ARBA00022692"/>
    </source>
</evidence>
<evidence type="ECO:0000256" key="1">
    <source>
        <dbReference type="ARBA" id="ARBA00004141"/>
    </source>
</evidence>
<reference evidence="6 7" key="1">
    <citation type="submission" date="2015-03" db="EMBL/GenBank/DDBJ databases">
        <title>Draft genome of the nematode, Opisthorchis viverrini.</title>
        <authorList>
            <person name="Mitreva M."/>
        </authorList>
    </citation>
    <scope>NUCLEOTIDE SEQUENCE [LARGE SCALE GENOMIC DNA]</scope>
    <source>
        <strain evidence="6">Khon Kaen</strain>
    </source>
</reference>
<dbReference type="InterPro" id="IPR036640">
    <property type="entry name" value="ABC1_TM_sf"/>
</dbReference>
<evidence type="ECO:0000259" key="5">
    <source>
        <dbReference type="Pfam" id="PF00005"/>
    </source>
</evidence>
<dbReference type="GO" id="GO:0016887">
    <property type="term" value="F:ATP hydrolysis activity"/>
    <property type="evidence" value="ECO:0007669"/>
    <property type="project" value="InterPro"/>
</dbReference>
<organism evidence="6 7">
    <name type="scientific">Opisthorchis viverrini</name>
    <name type="common">Southeast Asian liver fluke</name>
    <dbReference type="NCBI Taxonomy" id="6198"/>
    <lineage>
        <taxon>Eukaryota</taxon>
        <taxon>Metazoa</taxon>
        <taxon>Spiralia</taxon>
        <taxon>Lophotrochozoa</taxon>
        <taxon>Platyhelminthes</taxon>
        <taxon>Trematoda</taxon>
        <taxon>Digenea</taxon>
        <taxon>Opisthorchiida</taxon>
        <taxon>Opisthorchiata</taxon>
        <taxon>Opisthorchiidae</taxon>
        <taxon>Opisthorchis</taxon>
    </lineage>
</organism>
<name>A0A1S8X519_OPIVI</name>
<dbReference type="Gene3D" id="3.40.50.300">
    <property type="entry name" value="P-loop containing nucleotide triphosphate hydrolases"/>
    <property type="match status" value="1"/>
</dbReference>
<evidence type="ECO:0000313" key="6">
    <source>
        <dbReference type="EMBL" id="OON21825.1"/>
    </source>
</evidence>
<evidence type="ECO:0000313" key="7">
    <source>
        <dbReference type="Proteomes" id="UP000243686"/>
    </source>
</evidence>
<dbReference type="PANTHER" id="PTHR24222">
    <property type="entry name" value="ABC TRANSPORTER B FAMILY"/>
    <property type="match status" value="1"/>
</dbReference>
<proteinExistence type="predicted"/>
<dbReference type="GO" id="GO:0005524">
    <property type="term" value="F:ATP binding"/>
    <property type="evidence" value="ECO:0007669"/>
    <property type="project" value="InterPro"/>
</dbReference>
<keyword evidence="3" id="KW-1133">Transmembrane helix</keyword>
<accession>A0A1S8X519</accession>
<dbReference type="InterPro" id="IPR027417">
    <property type="entry name" value="P-loop_NTPase"/>
</dbReference>
<keyword evidence="7" id="KW-1185">Reference proteome</keyword>
<sequence length="92" mass="10119">MPYSEVTNADPPIDKDKPGLKLPNFVGNITFTDIDFSYPRRPDIQILKKFNLSLESGKTVALVGPSGSGKSTIIQLLLRFYDPTSGVVSFEN</sequence>
<feature type="domain" description="ABC transporter" evidence="5">
    <location>
        <begin position="47"/>
        <end position="91"/>
    </location>
</feature>
<dbReference type="PANTHER" id="PTHR24222:SF76">
    <property type="entry name" value="MYCOBACTIN IMPORT ATP-BINDING_PERMEASE PROTEIN IRTB"/>
    <property type="match status" value="1"/>
</dbReference>
<protein>
    <recommendedName>
        <fullName evidence="5">ABC transporter domain-containing protein</fullName>
    </recommendedName>
</protein>
<dbReference type="InterPro" id="IPR039421">
    <property type="entry name" value="Type_1_exporter"/>
</dbReference>